<reference evidence="1 2" key="1">
    <citation type="submission" date="2016-10" db="EMBL/GenBank/DDBJ databases">
        <title>Draft genome sequence of Coniochaeta ligniaria NRRL30616, a lignocellulolytic fungus for bioabatement of inhibitors in plant biomass hydrolysates.</title>
        <authorList>
            <consortium name="DOE Joint Genome Institute"/>
            <person name="Jimenez D.J."/>
            <person name="Hector R.E."/>
            <person name="Riley R."/>
            <person name="Sun H."/>
            <person name="Grigoriev I.V."/>
            <person name="Van Elsas J.D."/>
            <person name="Nichols N.N."/>
        </authorList>
    </citation>
    <scope>NUCLEOTIDE SEQUENCE [LARGE SCALE GENOMIC DNA]</scope>
    <source>
        <strain evidence="1 2">NRRL 30616</strain>
    </source>
</reference>
<proteinExistence type="predicted"/>
<keyword evidence="2" id="KW-1185">Reference proteome</keyword>
<protein>
    <submittedName>
        <fullName evidence="1">Uncharacterized protein</fullName>
    </submittedName>
</protein>
<dbReference type="InParanoid" id="A0A1J7IFN2"/>
<dbReference type="SUPFAM" id="SSF51004">
    <property type="entry name" value="C-terminal (heme d1) domain of cytochrome cd1-nitrite reductase"/>
    <property type="match status" value="1"/>
</dbReference>
<dbReference type="AlphaFoldDB" id="A0A1J7IFN2"/>
<evidence type="ECO:0000313" key="2">
    <source>
        <dbReference type="Proteomes" id="UP000182658"/>
    </source>
</evidence>
<gene>
    <name evidence="1" type="ORF">CONLIGDRAFT_683261</name>
</gene>
<dbReference type="EMBL" id="KV875100">
    <property type="protein sequence ID" value="OIW26270.1"/>
    <property type="molecule type" value="Genomic_DNA"/>
</dbReference>
<name>A0A1J7IFN2_9PEZI</name>
<dbReference type="InterPro" id="IPR011048">
    <property type="entry name" value="Haem_d1_sf"/>
</dbReference>
<accession>A0A1J7IFN2</accession>
<evidence type="ECO:0000313" key="1">
    <source>
        <dbReference type="EMBL" id="OIW26270.1"/>
    </source>
</evidence>
<organism evidence="1 2">
    <name type="scientific">Coniochaeta ligniaria NRRL 30616</name>
    <dbReference type="NCBI Taxonomy" id="1408157"/>
    <lineage>
        <taxon>Eukaryota</taxon>
        <taxon>Fungi</taxon>
        <taxon>Dikarya</taxon>
        <taxon>Ascomycota</taxon>
        <taxon>Pezizomycotina</taxon>
        <taxon>Sordariomycetes</taxon>
        <taxon>Sordariomycetidae</taxon>
        <taxon>Coniochaetales</taxon>
        <taxon>Coniochaetaceae</taxon>
        <taxon>Coniochaeta</taxon>
    </lineage>
</organism>
<dbReference type="Proteomes" id="UP000182658">
    <property type="component" value="Unassembled WGS sequence"/>
</dbReference>
<dbReference type="OrthoDB" id="5189200at2759"/>
<sequence length="232" mass="25331">MSSSEASSSQGQQTSTFAELASLYRVFYLEDILAEPQELIHDPYRQVIYISQRCLEGHATSPVEYAMHISVLDASTGSASFSYINIGPYGGPHGMEIDETGAYLYIDIENDGEGHKGTVCVDLSSQTVTGFTPSSGQRPIPTNTREFVAEVDLESGKIAHKMDVPKTGRSSTRNLGTGRFVNFPTPALRFTRQSPEDGSYILEAVADPLVEFLRGVLTVPTIYVVSRNVLLI</sequence>